<dbReference type="OrthoDB" id="10264306at2759"/>
<evidence type="ECO:0000313" key="3">
    <source>
        <dbReference type="Proteomes" id="UP000825935"/>
    </source>
</evidence>
<dbReference type="PANTHER" id="PTHR14237:SF76">
    <property type="entry name" value="OS03G0765800 PROTEIN"/>
    <property type="match status" value="1"/>
</dbReference>
<proteinExistence type="predicted"/>
<dbReference type="InterPro" id="IPR015424">
    <property type="entry name" value="PyrdxlP-dep_Trfase"/>
</dbReference>
<accession>A0A8T2RHQ1</accession>
<comment type="caution">
    <text evidence="2">The sequence shown here is derived from an EMBL/GenBank/DDBJ whole genome shotgun (WGS) entry which is preliminary data.</text>
</comment>
<dbReference type="InterPro" id="IPR015421">
    <property type="entry name" value="PyrdxlP-dep_Trfase_major"/>
</dbReference>
<dbReference type="SUPFAM" id="SSF53383">
    <property type="entry name" value="PLP-dependent transferases"/>
    <property type="match status" value="1"/>
</dbReference>
<sequence>MRSLLYRSLNLCSSSLSEAETPSREGTPVMPSLQTQLQTARNDEIVVDRKLKKNEDASSSSRIQEKRNEVSSSSKAHHKSKIVKSQEVSHRQKRLPPSGLRRHYNAEQEFQRALTMIGAKVFTDHESLPSYENAFVSFRDTFPRYNETSVMDTLRSDEYSHLEDNHRVCLDYCGFGLFSHRQQVEQWDSASFALSNLSVNLYAHALFGAAEEGTVECDIRKRIMTYLNISESDYSMVFTASRGSSFKLLADAYPFETCNRLITMYDYESESVSWMVQRAKEKGAKVSSAAFKLPTLRIVSTKLKKLLVARQRRRGPTKGLFVFPMQSRVTGVKYSYQWMSLAQQNKWHVLLDASAIGPKDMDSLGLSLFKPDFIITSFYKVFGSDPSGFGCLFIKNSVMQRIQDEAGKPASGIVRIVPYPDQRFWSQSSEGDQHDMNELEDDMYENEESADIMFQVKGNELSPMVPSFSGPMLGFNRQDSSEEISSGLPRTEGGMEDDDDETSVCDSVGEVIRSPIFSDDGTDNLFCIDVGPSPLGQNSMFEDASSEPFSGSFSGPLSGPLHGSDGATNVSRSACHDPLFEGSSAIVNGIEIVDANKKLEDDYTYGAMKDEPVKSQNMCILAPSKSIKLSVCHVELRDPGKSPLPSLCEDSSKVEVVDNQYVLCTDSINRHNPEEAVTGINLLQSPDNTGKTKVIDRPKDMVNIAFQSTESAIRRETEGEFMLLGRRTGDRWKGGSSLSPILQEAEELDSGVTKIYNGVDFAGDLGSSHQDNEGTENFHNNEWGEVDGWDAGEPEVVCRSLDHADMLGLNKTTIRLRYLINWLVCSLLQLRYPGPEDNLPLIQLYGPRVKFDRGACIAFNLYDCHGNMLHPELVQTLADKNDISLSIGFLRNLRPPDNTDVAAFSTTNKNTFAWGDHRKGAPQRVEVVTAALSILSNFEDVYRLWAFIAKFLDADFVSKEHSRYPAHVGD</sequence>
<dbReference type="PANTHER" id="PTHR14237">
    <property type="entry name" value="MOLYBDOPTERIN COFACTOR SULFURASE MOSC"/>
    <property type="match status" value="1"/>
</dbReference>
<dbReference type="OMA" id="ECYPFES"/>
<evidence type="ECO:0000256" key="1">
    <source>
        <dbReference type="SAM" id="MobiDB-lite"/>
    </source>
</evidence>
<feature type="compositionally biased region" description="Acidic residues" evidence="1">
    <location>
        <begin position="494"/>
        <end position="503"/>
    </location>
</feature>
<evidence type="ECO:0000313" key="2">
    <source>
        <dbReference type="EMBL" id="KAH7295237.1"/>
    </source>
</evidence>
<dbReference type="AlphaFoldDB" id="A0A8T2RHQ1"/>
<dbReference type="EMBL" id="CM035432">
    <property type="protein sequence ID" value="KAH7295237.1"/>
    <property type="molecule type" value="Genomic_DNA"/>
</dbReference>
<organism evidence="2 3">
    <name type="scientific">Ceratopteris richardii</name>
    <name type="common">Triangle waterfern</name>
    <dbReference type="NCBI Taxonomy" id="49495"/>
    <lineage>
        <taxon>Eukaryota</taxon>
        <taxon>Viridiplantae</taxon>
        <taxon>Streptophyta</taxon>
        <taxon>Embryophyta</taxon>
        <taxon>Tracheophyta</taxon>
        <taxon>Polypodiopsida</taxon>
        <taxon>Polypodiidae</taxon>
        <taxon>Polypodiales</taxon>
        <taxon>Pteridineae</taxon>
        <taxon>Pteridaceae</taxon>
        <taxon>Parkerioideae</taxon>
        <taxon>Ceratopteris</taxon>
    </lineage>
</organism>
<gene>
    <name evidence="2" type="ORF">KP509_27G039100</name>
</gene>
<protein>
    <recommendedName>
        <fullName evidence="4">Molybdenum cofactor sulfurase</fullName>
    </recommendedName>
</protein>
<dbReference type="Gene3D" id="3.40.640.10">
    <property type="entry name" value="Type I PLP-dependent aspartate aminotransferase-like (Major domain)"/>
    <property type="match status" value="1"/>
</dbReference>
<keyword evidence="3" id="KW-1185">Reference proteome</keyword>
<name>A0A8T2RHQ1_CERRI</name>
<feature type="region of interest" description="Disordered" evidence="1">
    <location>
        <begin position="479"/>
        <end position="503"/>
    </location>
</feature>
<dbReference type="Proteomes" id="UP000825935">
    <property type="component" value="Chromosome 27"/>
</dbReference>
<evidence type="ECO:0008006" key="4">
    <source>
        <dbReference type="Google" id="ProtNLM"/>
    </source>
</evidence>
<reference evidence="2 3" key="1">
    <citation type="submission" date="2021-08" db="EMBL/GenBank/DDBJ databases">
        <title>WGS assembly of Ceratopteris richardii.</title>
        <authorList>
            <person name="Marchant D.B."/>
            <person name="Chen G."/>
            <person name="Jenkins J."/>
            <person name="Shu S."/>
            <person name="Leebens-Mack J."/>
            <person name="Grimwood J."/>
            <person name="Schmutz J."/>
            <person name="Soltis P."/>
            <person name="Soltis D."/>
            <person name="Chen Z.-H."/>
        </authorList>
    </citation>
    <scope>NUCLEOTIDE SEQUENCE [LARGE SCALE GENOMIC DNA]</scope>
    <source>
        <strain evidence="2">Whitten #5841</strain>
        <tissue evidence="2">Leaf</tissue>
    </source>
</reference>
<feature type="region of interest" description="Disordered" evidence="1">
    <location>
        <begin position="51"/>
        <end position="103"/>
    </location>
</feature>